<feature type="DNA-binding region" description="Homeobox" evidence="1">
    <location>
        <begin position="23"/>
        <end position="82"/>
    </location>
</feature>
<gene>
    <name evidence="6" type="ORF">D9756_004667</name>
</gene>
<keyword evidence="1 2" id="KW-0371">Homeobox</keyword>
<comment type="caution">
    <text evidence="6">The sequence shown here is derived from an EMBL/GenBank/DDBJ whole genome shotgun (WGS) entry which is preliminary data.</text>
</comment>
<evidence type="ECO:0000256" key="2">
    <source>
        <dbReference type="RuleBase" id="RU000682"/>
    </source>
</evidence>
<organism evidence="6 7">
    <name type="scientific">Leucocoprinus leucothites</name>
    <dbReference type="NCBI Taxonomy" id="201217"/>
    <lineage>
        <taxon>Eukaryota</taxon>
        <taxon>Fungi</taxon>
        <taxon>Dikarya</taxon>
        <taxon>Basidiomycota</taxon>
        <taxon>Agaricomycotina</taxon>
        <taxon>Agaricomycetes</taxon>
        <taxon>Agaricomycetidae</taxon>
        <taxon>Agaricales</taxon>
        <taxon>Agaricineae</taxon>
        <taxon>Agaricaceae</taxon>
        <taxon>Leucocoprinus</taxon>
    </lineage>
</organism>
<feature type="region of interest" description="Disordered" evidence="3">
    <location>
        <begin position="215"/>
        <end position="235"/>
    </location>
</feature>
<protein>
    <recommendedName>
        <fullName evidence="5">Homeobox domain-containing protein</fullName>
    </recommendedName>
</protein>
<accession>A0A8H5G991</accession>
<dbReference type="Pfam" id="PF00046">
    <property type="entry name" value="Homeodomain"/>
    <property type="match status" value="1"/>
</dbReference>
<feature type="signal peptide" evidence="4">
    <location>
        <begin position="1"/>
        <end position="17"/>
    </location>
</feature>
<dbReference type="PROSITE" id="PS50071">
    <property type="entry name" value="HOMEOBOX_2"/>
    <property type="match status" value="1"/>
</dbReference>
<feature type="domain" description="Homeobox" evidence="5">
    <location>
        <begin position="21"/>
        <end position="81"/>
    </location>
</feature>
<evidence type="ECO:0000256" key="4">
    <source>
        <dbReference type="SAM" id="SignalP"/>
    </source>
</evidence>
<keyword evidence="1 2" id="KW-0238">DNA-binding</keyword>
<dbReference type="EMBL" id="JAACJO010000003">
    <property type="protein sequence ID" value="KAF5360709.1"/>
    <property type="molecule type" value="Genomic_DNA"/>
</dbReference>
<dbReference type="Proteomes" id="UP000559027">
    <property type="component" value="Unassembled WGS sequence"/>
</dbReference>
<sequence length="535" mass="57585">MIEIISILINLALTMSAQPGPKPKPVPIRATPAQTALLKAAYAVSYNPSPKAIGELSRQTGLPGKWISSWFGRQRTKSRKNGEIIDLTTSSSVSTTSTLDTLGGATPAQSSPKVEEAASEAFDVLMADRLSSPPMPAKEIAPVTAKAKAAKAPRKRPARTSKAKPKPKPVVKSEPRETPLPAAAMSSIPNQGRPPQLLPLAASSYDRQSLQGVIQPPLAIPPPTRSGMASRPQTARIYSQNTTDNVTAQSSVPEVYSSTGYFSVPLRDDAQPTTAFRKNGPIFRNEFRHSVPSDYYSDPVSADAASPYQKDLDLDSQRASSPVQPPEYSASDFAPAQSTSNSASALVPPFVPLTAQAISPDQQSLWNLHSQAVAGYMAMYNNNPGVYRAMLLNYAALFPALLPAINGALGRPVSGSHVPAASPLTSADFSTAGRSPFDSKVPPPSSSPILPSISVDDDTVEVPLRPSNYHSMAKQETQETPWNSSDDYLDFSSLHYDYAPLSHLQERLEPFRLPESAYLFGRREWSITCWTNDSV</sequence>
<dbReference type="SUPFAM" id="SSF46689">
    <property type="entry name" value="Homeodomain-like"/>
    <property type="match status" value="1"/>
</dbReference>
<keyword evidence="4" id="KW-0732">Signal</keyword>
<dbReference type="InterPro" id="IPR009057">
    <property type="entry name" value="Homeodomain-like_sf"/>
</dbReference>
<keyword evidence="1 2" id="KW-0539">Nucleus</keyword>
<dbReference type="Gene3D" id="1.10.10.60">
    <property type="entry name" value="Homeodomain-like"/>
    <property type="match status" value="1"/>
</dbReference>
<reference evidence="6 7" key="1">
    <citation type="journal article" date="2020" name="ISME J.">
        <title>Uncovering the hidden diversity of litter-decomposition mechanisms in mushroom-forming fungi.</title>
        <authorList>
            <person name="Floudas D."/>
            <person name="Bentzer J."/>
            <person name="Ahren D."/>
            <person name="Johansson T."/>
            <person name="Persson P."/>
            <person name="Tunlid A."/>
        </authorList>
    </citation>
    <scope>NUCLEOTIDE SEQUENCE [LARGE SCALE GENOMIC DNA]</scope>
    <source>
        <strain evidence="6 7">CBS 146.42</strain>
    </source>
</reference>
<feature type="region of interest" description="Disordered" evidence="3">
    <location>
        <begin position="433"/>
        <end position="452"/>
    </location>
</feature>
<evidence type="ECO:0000313" key="7">
    <source>
        <dbReference type="Proteomes" id="UP000559027"/>
    </source>
</evidence>
<dbReference type="SMART" id="SM00389">
    <property type="entry name" value="HOX"/>
    <property type="match status" value="1"/>
</dbReference>
<feature type="region of interest" description="Disordered" evidence="3">
    <location>
        <begin position="312"/>
        <end position="336"/>
    </location>
</feature>
<evidence type="ECO:0000259" key="5">
    <source>
        <dbReference type="PROSITE" id="PS50071"/>
    </source>
</evidence>
<name>A0A8H5G991_9AGAR</name>
<evidence type="ECO:0000256" key="1">
    <source>
        <dbReference type="PROSITE-ProRule" id="PRU00108"/>
    </source>
</evidence>
<dbReference type="OrthoDB" id="3048971at2759"/>
<comment type="subcellular location">
    <subcellularLocation>
        <location evidence="1 2">Nucleus</location>
    </subcellularLocation>
</comment>
<feature type="chain" id="PRO_5034965162" description="Homeobox domain-containing protein" evidence="4">
    <location>
        <begin position="18"/>
        <end position="535"/>
    </location>
</feature>
<proteinExistence type="predicted"/>
<dbReference type="AlphaFoldDB" id="A0A8H5G991"/>
<dbReference type="GO" id="GO:0005634">
    <property type="term" value="C:nucleus"/>
    <property type="evidence" value="ECO:0007669"/>
    <property type="project" value="UniProtKB-SubCell"/>
</dbReference>
<evidence type="ECO:0000313" key="6">
    <source>
        <dbReference type="EMBL" id="KAF5360709.1"/>
    </source>
</evidence>
<dbReference type="GO" id="GO:0003677">
    <property type="term" value="F:DNA binding"/>
    <property type="evidence" value="ECO:0007669"/>
    <property type="project" value="UniProtKB-UniRule"/>
</dbReference>
<dbReference type="InterPro" id="IPR001356">
    <property type="entry name" value="HD"/>
</dbReference>
<feature type="compositionally biased region" description="Basic residues" evidence="3">
    <location>
        <begin position="148"/>
        <end position="169"/>
    </location>
</feature>
<keyword evidence="7" id="KW-1185">Reference proteome</keyword>
<feature type="region of interest" description="Disordered" evidence="3">
    <location>
        <begin position="133"/>
        <end position="198"/>
    </location>
</feature>
<dbReference type="CDD" id="cd00086">
    <property type="entry name" value="homeodomain"/>
    <property type="match status" value="1"/>
</dbReference>
<evidence type="ECO:0000256" key="3">
    <source>
        <dbReference type="SAM" id="MobiDB-lite"/>
    </source>
</evidence>